<proteinExistence type="predicted"/>
<protein>
    <submittedName>
        <fullName evidence="1">Uncharacterized protein</fullName>
    </submittedName>
</protein>
<dbReference type="OrthoDB" id="9768989at2"/>
<accession>A0A1I4EHE5</accession>
<dbReference type="AlphaFoldDB" id="A0A1I4EHE5"/>
<sequence>MARYDHLRLVRLPEQLERRKRPGFGAAPARDRQQHGRRITAELDQAVATQQRRRPPDAVNPSLILRVRMTGSLLESDWEALGLTVLSSDADRTLVLFSSDDEMRDLRARVAAYSGPIPAGQAGAPYANFVASIESIGTVEPMDRIGLRLRSDGFVEPSDFDAVPELVADIELWDFGRRELRQRKLGEIEAYVVALGGEWLDEYIGPSITMARVRASGAVFRALLSL</sequence>
<gene>
    <name evidence="1" type="ORF">SAMN04488498_1268</name>
</gene>
<evidence type="ECO:0000313" key="1">
    <source>
        <dbReference type="EMBL" id="SFL04420.1"/>
    </source>
</evidence>
<keyword evidence="2" id="KW-1185">Reference proteome</keyword>
<dbReference type="RefSeq" id="WP_149763201.1">
    <property type="nucleotide sequence ID" value="NZ_BSPE01000029.1"/>
</dbReference>
<dbReference type="EMBL" id="FOSL01000026">
    <property type="protein sequence ID" value="SFL04420.1"/>
    <property type="molecule type" value="Genomic_DNA"/>
</dbReference>
<dbReference type="Proteomes" id="UP000323300">
    <property type="component" value="Unassembled WGS sequence"/>
</dbReference>
<name>A0A1I4EHE5_9HYPH</name>
<reference evidence="1 2" key="1">
    <citation type="submission" date="2016-10" db="EMBL/GenBank/DDBJ databases">
        <authorList>
            <person name="Varghese N."/>
            <person name="Submissions S."/>
        </authorList>
    </citation>
    <scope>NUCLEOTIDE SEQUENCE [LARGE SCALE GENOMIC DNA]</scope>
    <source>
        <strain evidence="1 2">DSM 21822</strain>
    </source>
</reference>
<organism evidence="1 2">
    <name type="scientific">Neomesorhizobium albiziae</name>
    <dbReference type="NCBI Taxonomy" id="335020"/>
    <lineage>
        <taxon>Bacteria</taxon>
        <taxon>Pseudomonadati</taxon>
        <taxon>Pseudomonadota</taxon>
        <taxon>Alphaproteobacteria</taxon>
        <taxon>Hyphomicrobiales</taxon>
        <taxon>Phyllobacteriaceae</taxon>
        <taxon>Neomesorhizobium</taxon>
    </lineage>
</organism>
<evidence type="ECO:0000313" key="2">
    <source>
        <dbReference type="Proteomes" id="UP000323300"/>
    </source>
</evidence>